<sequence>MVSSKITLWSLIACVVSHEIQGAQGPSNFRRRSRRSVGGSNASQISDYPYMASIRYAGHHICGGSIISSDIILTAAHCVTENLFLDLLYVKVGHTDINYRGSWYPVFLVVQHEGYKKYDLLGENEPQLLNDIALVKLANHIQFDNITTRPIQLFKKYDEIHNFNYGIMIGWGQIPTVKSRLILDPENIGYFVFKQMVLRSPLELQFVKLNIGSEDMCSKLYPSAILEDQFCTNTFGKKPCAGDSGSPFVVNGRLAGLVSSGSHACSGDENSALFINIAKFDKWIKRTMKILRDIDVTCGEDC</sequence>
<accession>A0ACC2NAR8</accession>
<protein>
    <submittedName>
        <fullName evidence="1">Uncharacterized protein</fullName>
    </submittedName>
</protein>
<dbReference type="Proteomes" id="UP001239111">
    <property type="component" value="Chromosome 4"/>
</dbReference>
<gene>
    <name evidence="1" type="ORF">QAD02_009930</name>
</gene>
<organism evidence="1 2">
    <name type="scientific">Eretmocerus hayati</name>
    <dbReference type="NCBI Taxonomy" id="131215"/>
    <lineage>
        <taxon>Eukaryota</taxon>
        <taxon>Metazoa</taxon>
        <taxon>Ecdysozoa</taxon>
        <taxon>Arthropoda</taxon>
        <taxon>Hexapoda</taxon>
        <taxon>Insecta</taxon>
        <taxon>Pterygota</taxon>
        <taxon>Neoptera</taxon>
        <taxon>Endopterygota</taxon>
        <taxon>Hymenoptera</taxon>
        <taxon>Apocrita</taxon>
        <taxon>Proctotrupomorpha</taxon>
        <taxon>Chalcidoidea</taxon>
        <taxon>Aphelinidae</taxon>
        <taxon>Aphelininae</taxon>
        <taxon>Eretmocerus</taxon>
    </lineage>
</organism>
<evidence type="ECO:0000313" key="2">
    <source>
        <dbReference type="Proteomes" id="UP001239111"/>
    </source>
</evidence>
<keyword evidence="2" id="KW-1185">Reference proteome</keyword>
<comment type="caution">
    <text evidence="1">The sequence shown here is derived from an EMBL/GenBank/DDBJ whole genome shotgun (WGS) entry which is preliminary data.</text>
</comment>
<evidence type="ECO:0000313" key="1">
    <source>
        <dbReference type="EMBL" id="KAJ8668267.1"/>
    </source>
</evidence>
<name>A0ACC2NAR8_9HYME</name>
<proteinExistence type="predicted"/>
<dbReference type="EMBL" id="CM056744">
    <property type="protein sequence ID" value="KAJ8668267.1"/>
    <property type="molecule type" value="Genomic_DNA"/>
</dbReference>
<reference evidence="1" key="1">
    <citation type="submission" date="2023-04" db="EMBL/GenBank/DDBJ databases">
        <title>A chromosome-level genome assembly of the parasitoid wasp Eretmocerus hayati.</title>
        <authorList>
            <person name="Zhong Y."/>
            <person name="Liu S."/>
            <person name="Liu Y."/>
        </authorList>
    </citation>
    <scope>NUCLEOTIDE SEQUENCE</scope>
    <source>
        <strain evidence="1">ZJU_SS_LIU_2023</strain>
    </source>
</reference>